<evidence type="ECO:0000313" key="3">
    <source>
        <dbReference type="Proteomes" id="UP001225906"/>
    </source>
</evidence>
<dbReference type="RefSeq" id="WP_306389447.1">
    <property type="nucleotide sequence ID" value="NZ_JAVCAP010000014.1"/>
</dbReference>
<dbReference type="InterPro" id="IPR050464">
    <property type="entry name" value="Zeta_carotene_desat/Oxidored"/>
</dbReference>
<dbReference type="Pfam" id="PF01593">
    <property type="entry name" value="Amino_oxidase"/>
    <property type="match status" value="1"/>
</dbReference>
<evidence type="ECO:0000313" key="2">
    <source>
        <dbReference type="EMBL" id="MDP8567735.1"/>
    </source>
</evidence>
<keyword evidence="2" id="KW-0560">Oxidoreductase</keyword>
<dbReference type="Gene3D" id="3.50.50.60">
    <property type="entry name" value="FAD/NAD(P)-binding domain"/>
    <property type="match status" value="1"/>
</dbReference>
<dbReference type="PANTHER" id="PTHR42923">
    <property type="entry name" value="PROTOPORPHYRINOGEN OXIDASE"/>
    <property type="match status" value="1"/>
</dbReference>
<dbReference type="NCBIfam" id="TIGR03467">
    <property type="entry name" value="HpnE"/>
    <property type="match status" value="1"/>
</dbReference>
<keyword evidence="3" id="KW-1185">Reference proteome</keyword>
<dbReference type="InterPro" id="IPR002937">
    <property type="entry name" value="Amino_oxidase"/>
</dbReference>
<sequence>MSQQHMHAQTHSPRSVAVVGAGLAGLSAALHLIKHGHHVTLYEAAPQAGGRARGVSMTHAMLDNGQHLCLGAYQATLQLLAQAGLTEQGVFLRLPLALYMHDGAQRMSLVTSRYLPAPLHLVWGLCTAQGLSGKSKWRALSWMLQLRRKHFQLQQDMTVADLLTDAKQTAQSIRWLWEPLCLAALNTPITQASGQVFLHVLRDSFQYRRSDSDFLIVRQDLTSGLIQPLLQHIIRAGGQCQLHATVSKIAPYGEGAQVYTANDMTTFDAVIVAVGPHQLKTIEMPRLPQLSHFSYQPITTIYMQFSADFRLPYPVMGLCHGLAQWVFDRGQCCAQPGLLAFVISAHDSLPSDKATLIQQCITALNLSLKTYGMQLPETPAWSQIITEKRATFSCNKGLERPASDLGYPQLFIAGDYVAGDYPATIEGAVRSGMQAAEYCLAH</sequence>
<dbReference type="Proteomes" id="UP001225906">
    <property type="component" value="Unassembled WGS sequence"/>
</dbReference>
<dbReference type="PANTHER" id="PTHR42923:SF47">
    <property type="entry name" value="BLR3003 PROTEIN"/>
    <property type="match status" value="1"/>
</dbReference>
<feature type="domain" description="Amine oxidase" evidence="1">
    <location>
        <begin position="23"/>
        <end position="439"/>
    </location>
</feature>
<reference evidence="3" key="1">
    <citation type="journal article" date="2019" name="Int. J. Syst. Evol. Microbiol.">
        <title>The Global Catalogue of Microorganisms (GCM) 10K type strain sequencing project: providing services to taxonomists for standard genome sequencing and annotation.</title>
        <authorList>
            <consortium name="The Broad Institute Genomics Platform"/>
            <consortium name="The Broad Institute Genome Sequencing Center for Infectious Disease"/>
            <person name="Wu L."/>
            <person name="Ma J."/>
        </authorList>
    </citation>
    <scope>NUCLEOTIDE SEQUENCE [LARGE SCALE GENOMIC DNA]</scope>
    <source>
        <strain evidence="3">VKM B-3159</strain>
    </source>
</reference>
<dbReference type="EMBL" id="JAVCAP010000014">
    <property type="protein sequence ID" value="MDP8567735.1"/>
    <property type="molecule type" value="Genomic_DNA"/>
</dbReference>
<comment type="caution">
    <text evidence="2">The sequence shown here is derived from an EMBL/GenBank/DDBJ whole genome shotgun (WGS) entry which is preliminary data.</text>
</comment>
<dbReference type="InterPro" id="IPR036188">
    <property type="entry name" value="FAD/NAD-bd_sf"/>
</dbReference>
<dbReference type="PRINTS" id="PR00419">
    <property type="entry name" value="ADXRDTASE"/>
</dbReference>
<name>A0ABT9JT40_9PROT</name>
<dbReference type="InterPro" id="IPR017830">
    <property type="entry name" value="SQase_HpnE"/>
</dbReference>
<protein>
    <submittedName>
        <fullName evidence="2">Hydroxysqualene dehydroxylase HpnE</fullName>
        <ecNumber evidence="2">1.17.8.1</ecNumber>
    </submittedName>
</protein>
<proteinExistence type="predicted"/>
<dbReference type="SUPFAM" id="SSF51905">
    <property type="entry name" value="FAD/NAD(P)-binding domain"/>
    <property type="match status" value="1"/>
</dbReference>
<dbReference type="EC" id="1.17.8.1" evidence="2"/>
<evidence type="ECO:0000259" key="1">
    <source>
        <dbReference type="Pfam" id="PF01593"/>
    </source>
</evidence>
<gene>
    <name evidence="2" type="primary">hpnE</name>
    <name evidence="2" type="ORF">Q9291_07720</name>
</gene>
<organism evidence="2 3">
    <name type="scientific">Methylophilus aquaticus</name>
    <dbReference type="NCBI Taxonomy" id="1971610"/>
    <lineage>
        <taxon>Bacteria</taxon>
        <taxon>Pseudomonadati</taxon>
        <taxon>Pseudomonadota</taxon>
        <taxon>Betaproteobacteria</taxon>
        <taxon>Nitrosomonadales</taxon>
        <taxon>Methylophilaceae</taxon>
        <taxon>Methylophilus</taxon>
    </lineage>
</organism>
<dbReference type="GO" id="GO:0016491">
    <property type="term" value="F:oxidoreductase activity"/>
    <property type="evidence" value="ECO:0007669"/>
    <property type="project" value="UniProtKB-KW"/>
</dbReference>
<accession>A0ABT9JT40</accession>